<evidence type="ECO:0000256" key="4">
    <source>
        <dbReference type="SAM" id="SignalP"/>
    </source>
</evidence>
<dbReference type="AlphaFoldDB" id="A0ABD1BWX6"/>
<keyword evidence="8" id="KW-1185">Reference proteome</keyword>
<comment type="similarity">
    <text evidence="3">Belongs to the PMEI family.</text>
</comment>
<comment type="caution">
    <text evidence="7">The sequence shown here is derived from an EMBL/GenBank/DDBJ whole genome shotgun (WGS) entry which is preliminary data.</text>
</comment>
<feature type="domain" description="Pectinesterase inhibitor" evidence="5">
    <location>
        <begin position="77"/>
        <end position="226"/>
    </location>
</feature>
<protein>
    <submittedName>
        <fullName evidence="7">Pectinesterase inhibitor</fullName>
    </submittedName>
</protein>
<evidence type="ECO:0000259" key="5">
    <source>
        <dbReference type="SMART" id="SM00856"/>
    </source>
</evidence>
<evidence type="ECO:0000313" key="7">
    <source>
        <dbReference type="EMBL" id="KAL1221536.1"/>
    </source>
</evidence>
<dbReference type="Pfam" id="PF04043">
    <property type="entry name" value="PMEI"/>
    <property type="match status" value="1"/>
</dbReference>
<dbReference type="NCBIfam" id="TIGR01614">
    <property type="entry name" value="PME_inhib"/>
    <property type="match status" value="1"/>
</dbReference>
<dbReference type="InterPro" id="IPR035513">
    <property type="entry name" value="Invertase/methylesterase_inhib"/>
</dbReference>
<feature type="signal peptide" evidence="4">
    <location>
        <begin position="1"/>
        <end position="24"/>
    </location>
</feature>
<evidence type="ECO:0000313" key="6">
    <source>
        <dbReference type="EMBL" id="KAL1196718.1"/>
    </source>
</evidence>
<evidence type="ECO:0000313" key="8">
    <source>
        <dbReference type="Proteomes" id="UP001558713"/>
    </source>
</evidence>
<dbReference type="CDD" id="cd15800">
    <property type="entry name" value="PMEI-like_2"/>
    <property type="match status" value="1"/>
</dbReference>
<dbReference type="EMBL" id="JBANAX010000126">
    <property type="protein sequence ID" value="KAL1221536.1"/>
    <property type="molecule type" value="Genomic_DNA"/>
</dbReference>
<dbReference type="FunFam" id="1.20.140.40:FF:000003">
    <property type="entry name" value="Invertase/pectin methylesterase inhibitor family protein"/>
    <property type="match status" value="1"/>
</dbReference>
<keyword evidence="2" id="KW-1015">Disulfide bond</keyword>
<evidence type="ECO:0000256" key="2">
    <source>
        <dbReference type="ARBA" id="ARBA00023157"/>
    </source>
</evidence>
<evidence type="ECO:0000256" key="3">
    <source>
        <dbReference type="ARBA" id="ARBA00038471"/>
    </source>
</evidence>
<dbReference type="Gene3D" id="1.20.140.40">
    <property type="entry name" value="Invertase/pectin methylesterase inhibitor family protein"/>
    <property type="match status" value="1"/>
</dbReference>
<reference evidence="7 8" key="1">
    <citation type="submission" date="2024-04" db="EMBL/GenBank/DDBJ databases">
        <title>Genome assembly C_amara_ONT_v2.</title>
        <authorList>
            <person name="Yant L."/>
            <person name="Moore C."/>
            <person name="Slenker M."/>
        </authorList>
    </citation>
    <scope>NUCLEOTIDE SEQUENCE [LARGE SCALE GENOMIC DNA]</scope>
    <source>
        <tissue evidence="7">Leaf</tissue>
    </source>
</reference>
<proteinExistence type="inferred from homology"/>
<dbReference type="Proteomes" id="UP001558713">
    <property type="component" value="Unassembled WGS sequence"/>
</dbReference>
<dbReference type="PANTHER" id="PTHR36710">
    <property type="entry name" value="PECTINESTERASE INHIBITOR-LIKE"/>
    <property type="match status" value="1"/>
</dbReference>
<organism evidence="7 8">
    <name type="scientific">Cardamine amara subsp. amara</name>
    <dbReference type="NCBI Taxonomy" id="228776"/>
    <lineage>
        <taxon>Eukaryota</taxon>
        <taxon>Viridiplantae</taxon>
        <taxon>Streptophyta</taxon>
        <taxon>Embryophyta</taxon>
        <taxon>Tracheophyta</taxon>
        <taxon>Spermatophyta</taxon>
        <taxon>Magnoliopsida</taxon>
        <taxon>eudicotyledons</taxon>
        <taxon>Gunneridae</taxon>
        <taxon>Pentapetalae</taxon>
        <taxon>rosids</taxon>
        <taxon>malvids</taxon>
        <taxon>Brassicales</taxon>
        <taxon>Brassicaceae</taxon>
        <taxon>Cardamineae</taxon>
        <taxon>Cardamine</taxon>
    </lineage>
</organism>
<sequence>MKNSSPMLCFSLVLFSLLSSPSSSARIFSSVVPSAAPSPAVTTTETDLSSFTQWNILDLTDFKNLPDLSKLNISSLHVSPTVDSVCSGTDYAAECVVSILPLLRNFRKFEPKPIDVLRMELSALYEKANATLDLAKRLIVDQSTPRDVADVLDLCVENYESLLVDLNDASVAVDNGDVGRLDSLVSAAIADVVTCSDAFTESPELESPMANVDAFLKKLCSNVLAISHMIYM</sequence>
<dbReference type="EMBL" id="JBANAX010000697">
    <property type="protein sequence ID" value="KAL1196718.1"/>
    <property type="molecule type" value="Genomic_DNA"/>
</dbReference>
<name>A0ABD1BWX6_CARAN</name>
<feature type="chain" id="PRO_5044723273" evidence="4">
    <location>
        <begin position="25"/>
        <end position="232"/>
    </location>
</feature>
<keyword evidence="1 4" id="KW-0732">Signal</keyword>
<dbReference type="InterPro" id="IPR052421">
    <property type="entry name" value="PCW_Enzyme_Inhibitor"/>
</dbReference>
<dbReference type="PANTHER" id="PTHR36710:SF21">
    <property type="entry name" value="PECTINESTERASE INHIBITOR DOMAIN-CONTAINING PROTEIN"/>
    <property type="match status" value="1"/>
</dbReference>
<gene>
    <name evidence="6" type="ORF">V5N11_004417</name>
    <name evidence="7" type="ORF">V5N11_025383</name>
</gene>
<evidence type="ECO:0000256" key="1">
    <source>
        <dbReference type="ARBA" id="ARBA00022729"/>
    </source>
</evidence>
<dbReference type="SMART" id="SM00856">
    <property type="entry name" value="PMEI"/>
    <property type="match status" value="1"/>
</dbReference>
<dbReference type="InterPro" id="IPR006501">
    <property type="entry name" value="Pectinesterase_inhib_dom"/>
</dbReference>
<accession>A0ABD1BWX6</accession>
<dbReference type="SUPFAM" id="SSF101148">
    <property type="entry name" value="Plant invertase/pectin methylesterase inhibitor"/>
    <property type="match status" value="1"/>
</dbReference>